<keyword evidence="1" id="KW-0812">Transmembrane</keyword>
<evidence type="ECO:0000313" key="2">
    <source>
        <dbReference type="EMBL" id="VFJ68624.1"/>
    </source>
</evidence>
<reference evidence="2" key="1">
    <citation type="submission" date="2019-02" db="EMBL/GenBank/DDBJ databases">
        <authorList>
            <person name="Gruber-Vodicka R. H."/>
            <person name="Seah K. B. B."/>
        </authorList>
    </citation>
    <scope>NUCLEOTIDE SEQUENCE</scope>
    <source>
        <strain evidence="2">BECK_BZ131</strain>
    </source>
</reference>
<organism evidence="2">
    <name type="scientific">Candidatus Kentrum sp. FW</name>
    <dbReference type="NCBI Taxonomy" id="2126338"/>
    <lineage>
        <taxon>Bacteria</taxon>
        <taxon>Pseudomonadati</taxon>
        <taxon>Pseudomonadota</taxon>
        <taxon>Gammaproteobacteria</taxon>
        <taxon>Candidatus Kentrum</taxon>
    </lineage>
</organism>
<feature type="transmembrane region" description="Helical" evidence="1">
    <location>
        <begin position="61"/>
        <end position="81"/>
    </location>
</feature>
<name>A0A450TLL7_9GAMM</name>
<sequence length="162" mass="18676">MKDCPICKRPDLPETMEHCPQCGADLECFELLDTLREPKSIGWHTKHQKRERNAFSLKAEWFMLASLLVLLLGLVAIGNHLDMRIDQQAARLAEMEAIANHRKSSGEFARYVAAMEKRILELEEENFQKRIDTLEHQRTVVSRRIEAALATYRASDNSRSKP</sequence>
<accession>A0A450TLL7</accession>
<gene>
    <name evidence="2" type="ORF">BECKFW1821C_GA0114237_101525</name>
</gene>
<protein>
    <submittedName>
        <fullName evidence="2">Uncharacterized protein</fullName>
    </submittedName>
</protein>
<keyword evidence="1" id="KW-1133">Transmembrane helix</keyword>
<proteinExistence type="predicted"/>
<dbReference type="EMBL" id="CAADFE010000015">
    <property type="protein sequence ID" value="VFJ68624.1"/>
    <property type="molecule type" value="Genomic_DNA"/>
</dbReference>
<dbReference type="AlphaFoldDB" id="A0A450TLL7"/>
<keyword evidence="1" id="KW-0472">Membrane</keyword>
<evidence type="ECO:0000256" key="1">
    <source>
        <dbReference type="SAM" id="Phobius"/>
    </source>
</evidence>